<feature type="domain" description="POPLD" evidence="6">
    <location>
        <begin position="500"/>
        <end position="589"/>
    </location>
</feature>
<dbReference type="InterPro" id="IPR009723">
    <property type="entry name" value="Pop1_N"/>
</dbReference>
<evidence type="ECO:0000256" key="1">
    <source>
        <dbReference type="ARBA" id="ARBA00004123"/>
    </source>
</evidence>
<evidence type="ECO:0000256" key="2">
    <source>
        <dbReference type="ARBA" id="ARBA00022694"/>
    </source>
</evidence>
<dbReference type="PANTHER" id="PTHR22731">
    <property type="entry name" value="RIBONUCLEASES P/MRP PROTEIN SUBUNIT POP1"/>
    <property type="match status" value="1"/>
</dbReference>
<dbReference type="PANTHER" id="PTHR22731:SF3">
    <property type="entry name" value="RIBONUCLEASES P_MRP PROTEIN SUBUNIT POP1"/>
    <property type="match status" value="1"/>
</dbReference>
<feature type="region of interest" description="Disordered" evidence="4">
    <location>
        <begin position="74"/>
        <end position="114"/>
    </location>
</feature>
<evidence type="ECO:0000256" key="3">
    <source>
        <dbReference type="ARBA" id="ARBA00023242"/>
    </source>
</evidence>
<name>A0A7R9AKK7_TIMSH</name>
<dbReference type="AlphaFoldDB" id="A0A7R9AKK7"/>
<dbReference type="Pfam" id="PF06978">
    <property type="entry name" value="POP1_N"/>
    <property type="match status" value="1"/>
</dbReference>
<accession>A0A7R9AKK7</accession>
<keyword evidence="3" id="KW-0539">Nucleus</keyword>
<dbReference type="GO" id="GO:0005655">
    <property type="term" value="C:nucleolar ribonuclease P complex"/>
    <property type="evidence" value="ECO:0007669"/>
    <property type="project" value="InterPro"/>
</dbReference>
<dbReference type="GO" id="GO:0001682">
    <property type="term" value="P:tRNA 5'-leader removal"/>
    <property type="evidence" value="ECO:0007669"/>
    <property type="project" value="InterPro"/>
</dbReference>
<dbReference type="Pfam" id="PF08170">
    <property type="entry name" value="POPLD"/>
    <property type="match status" value="1"/>
</dbReference>
<sequence>MAPLTNVLEMAGNCEFDSFLGGDQHLPNEMSIEKFASSRSQEIAALSQIVDTSPHQAGLVFQRLPKHMQRRAMSHNAKRLPRRLREIHTRQLSKGGEIGKSKRPSRKHRRRPTNLLSEYNRRQRQWAWLETHIWHAKRFHMVNKWGYRVPNRPVDKSFRACYRAGANHCMVQDISYYCCIELCGPEEVLLIGLEQLTNADCGLTFGAKAYLGGSREGSTMLYQRGKYPCGAIGCSWFLWKPQEGGVVRTLWVWLHPAYYEQALQEMLSVFELQIAEQRVKIEAQEMDVPDVLDTQELKETKSKKKTRAAKKVEVEDTKLEVRNVPFVRTPHYKSVDGTVHLVELKDTLNRIRLTGPLSHSVLTGALTVSGLEGPCADAWTILGQIMVPGEIPPRVVVGLVIRDPRLHMPPTKVKAPPSSSDMRGSVCVFPADCNKSLIWDPAVRDSATAAKLSADDVARLHGSCLVPGEGGGVAEQGPEIPLLLVHRPGGQKHRLGFSSGWDIIAPCGYGMPLWLGLHFQGARAGGLRDASALEFESRQESPLPPDTAAGRIEAKTLKAQLFDKHFRKPPDKRPNFIKLGITSPFICEWDILVQEWCGPGIEWYVWRSRHGPREMQPGCLISVTLRTIGRGAPDPCAIICLPTTKDLEKQENPLESVHTDHHRDERRLQRACQSVLLKQKKRLRKKLRKNGKEAEPSENTDAGTLNGLWLPETTCVKDSCSRTVIGFVTRGGFSFMQGCGLGVGYVILEGLWILRTMKSSPIVLYRNPTSLQYYRASLEFDSQHL</sequence>
<evidence type="ECO:0000259" key="6">
    <source>
        <dbReference type="Pfam" id="PF08170"/>
    </source>
</evidence>
<keyword evidence="2" id="KW-0819">tRNA processing</keyword>
<evidence type="ECO:0000256" key="4">
    <source>
        <dbReference type="SAM" id="MobiDB-lite"/>
    </source>
</evidence>
<feature type="domain" description="Pop1 N-terminal" evidence="5">
    <location>
        <begin position="102"/>
        <end position="183"/>
    </location>
</feature>
<comment type="subcellular location">
    <subcellularLocation>
        <location evidence="1">Nucleus</location>
    </subcellularLocation>
</comment>
<dbReference type="InterPro" id="IPR039182">
    <property type="entry name" value="Pop1"/>
</dbReference>
<feature type="compositionally biased region" description="Basic residues" evidence="4">
    <location>
        <begin position="101"/>
        <end position="112"/>
    </location>
</feature>
<evidence type="ECO:0000259" key="5">
    <source>
        <dbReference type="Pfam" id="PF06978"/>
    </source>
</evidence>
<dbReference type="InterPro" id="IPR055079">
    <property type="entry name" value="POP1_C"/>
</dbReference>
<dbReference type="GO" id="GO:0000172">
    <property type="term" value="C:ribonuclease MRP complex"/>
    <property type="evidence" value="ECO:0007669"/>
    <property type="project" value="InterPro"/>
</dbReference>
<proteinExistence type="predicted"/>
<organism evidence="8">
    <name type="scientific">Timema shepardi</name>
    <name type="common">Walking stick</name>
    <dbReference type="NCBI Taxonomy" id="629360"/>
    <lineage>
        <taxon>Eukaryota</taxon>
        <taxon>Metazoa</taxon>
        <taxon>Ecdysozoa</taxon>
        <taxon>Arthropoda</taxon>
        <taxon>Hexapoda</taxon>
        <taxon>Insecta</taxon>
        <taxon>Pterygota</taxon>
        <taxon>Neoptera</taxon>
        <taxon>Polyneoptera</taxon>
        <taxon>Phasmatodea</taxon>
        <taxon>Timematodea</taxon>
        <taxon>Timematoidea</taxon>
        <taxon>Timematidae</taxon>
        <taxon>Timema</taxon>
    </lineage>
</organism>
<reference evidence="8" key="1">
    <citation type="submission" date="2020-11" db="EMBL/GenBank/DDBJ databases">
        <authorList>
            <person name="Tran Van P."/>
        </authorList>
    </citation>
    <scope>NUCLEOTIDE SEQUENCE</scope>
</reference>
<dbReference type="InterPro" id="IPR012590">
    <property type="entry name" value="POPLD_dom"/>
</dbReference>
<feature type="domain" description="POP1 C-terminal" evidence="7">
    <location>
        <begin position="619"/>
        <end position="779"/>
    </location>
</feature>
<evidence type="ECO:0000313" key="8">
    <source>
        <dbReference type="EMBL" id="CAD7256082.1"/>
    </source>
</evidence>
<gene>
    <name evidence="8" type="ORF">TSIB3V08_LOCUS373</name>
</gene>
<dbReference type="Pfam" id="PF22770">
    <property type="entry name" value="POP1_C"/>
    <property type="match status" value="1"/>
</dbReference>
<protein>
    <submittedName>
        <fullName evidence="8">Uncharacterized protein</fullName>
    </submittedName>
</protein>
<evidence type="ECO:0000259" key="7">
    <source>
        <dbReference type="Pfam" id="PF22770"/>
    </source>
</evidence>
<dbReference type="EMBL" id="OC000087">
    <property type="protein sequence ID" value="CAD7256082.1"/>
    <property type="molecule type" value="Genomic_DNA"/>
</dbReference>